<reference evidence="11 12" key="1">
    <citation type="submission" date="2019-08" db="EMBL/GenBank/DDBJ databases">
        <title>Deep-cultivation of Planctomycetes and their phenomic and genomic characterization uncovers novel biology.</title>
        <authorList>
            <person name="Wiegand S."/>
            <person name="Jogler M."/>
            <person name="Boedeker C."/>
            <person name="Pinto D."/>
            <person name="Vollmers J."/>
            <person name="Rivas-Marin E."/>
            <person name="Kohn T."/>
            <person name="Peeters S.H."/>
            <person name="Heuer A."/>
            <person name="Rast P."/>
            <person name="Oberbeckmann S."/>
            <person name="Bunk B."/>
            <person name="Jeske O."/>
            <person name="Meyerdierks A."/>
            <person name="Storesund J.E."/>
            <person name="Kallscheuer N."/>
            <person name="Luecker S."/>
            <person name="Lage O.M."/>
            <person name="Pohl T."/>
            <person name="Merkel B.J."/>
            <person name="Hornburger P."/>
            <person name="Mueller R.-W."/>
            <person name="Bruemmer F."/>
            <person name="Labrenz M."/>
            <person name="Spormann A.M."/>
            <person name="Op den Camp H."/>
            <person name="Overmann J."/>
            <person name="Amann R."/>
            <person name="Jetten M.S.M."/>
            <person name="Mascher T."/>
            <person name="Medema M.H."/>
            <person name="Devos D.P."/>
            <person name="Kaster A.-K."/>
            <person name="Ovreas L."/>
            <person name="Rohde M."/>
            <person name="Galperin M.Y."/>
            <person name="Jogler C."/>
        </authorList>
    </citation>
    <scope>NUCLEOTIDE SEQUENCE [LARGE SCALE GENOMIC DNA]</scope>
    <source>
        <strain evidence="11 12">FC18</strain>
    </source>
</reference>
<feature type="transmembrane region" description="Helical" evidence="7">
    <location>
        <begin position="14"/>
        <end position="34"/>
    </location>
</feature>
<evidence type="ECO:0000256" key="1">
    <source>
        <dbReference type="ARBA" id="ARBA00004651"/>
    </source>
</evidence>
<evidence type="ECO:0000259" key="8">
    <source>
        <dbReference type="Pfam" id="PF01773"/>
    </source>
</evidence>
<keyword evidence="4 7" id="KW-0812">Transmembrane</keyword>
<dbReference type="STRING" id="980251.GCA_001642875_01858"/>
<feature type="transmembrane region" description="Helical" evidence="7">
    <location>
        <begin position="402"/>
        <end position="427"/>
    </location>
</feature>
<dbReference type="Pfam" id="PF07670">
    <property type="entry name" value="Gate"/>
    <property type="match status" value="1"/>
</dbReference>
<dbReference type="InterPro" id="IPR002668">
    <property type="entry name" value="CNT_N_dom"/>
</dbReference>
<dbReference type="EMBL" id="CP042912">
    <property type="protein sequence ID" value="QEG21227.1"/>
    <property type="molecule type" value="Genomic_DNA"/>
</dbReference>
<dbReference type="InterPro" id="IPR008276">
    <property type="entry name" value="C_nuclsd_transpt"/>
</dbReference>
<dbReference type="PANTHER" id="PTHR10590:SF4">
    <property type="entry name" value="SOLUTE CARRIER FAMILY 28 MEMBER 3"/>
    <property type="match status" value="1"/>
</dbReference>
<dbReference type="GO" id="GO:0015293">
    <property type="term" value="F:symporter activity"/>
    <property type="evidence" value="ECO:0007669"/>
    <property type="project" value="TreeGrafter"/>
</dbReference>
<feature type="transmembrane region" description="Helical" evidence="7">
    <location>
        <begin position="196"/>
        <end position="216"/>
    </location>
</feature>
<dbReference type="RefSeq" id="WP_084416704.1">
    <property type="nucleotide sequence ID" value="NZ_CP042912.1"/>
</dbReference>
<feature type="transmembrane region" description="Helical" evidence="7">
    <location>
        <begin position="120"/>
        <end position="141"/>
    </location>
</feature>
<evidence type="ECO:0000256" key="6">
    <source>
        <dbReference type="ARBA" id="ARBA00023136"/>
    </source>
</evidence>
<accession>A0A5B9P3R1</accession>
<evidence type="ECO:0000256" key="4">
    <source>
        <dbReference type="ARBA" id="ARBA00022692"/>
    </source>
</evidence>
<dbReference type="InterPro" id="IPR011657">
    <property type="entry name" value="CNT_C_dom"/>
</dbReference>
<evidence type="ECO:0000313" key="11">
    <source>
        <dbReference type="EMBL" id="QEG21227.1"/>
    </source>
</evidence>
<evidence type="ECO:0000259" key="9">
    <source>
        <dbReference type="Pfam" id="PF07662"/>
    </source>
</evidence>
<dbReference type="Proteomes" id="UP000322214">
    <property type="component" value="Chromosome"/>
</dbReference>
<gene>
    <name evidence="11" type="primary">nupX</name>
    <name evidence="11" type="ORF">MFFC18_10820</name>
</gene>
<keyword evidence="6 7" id="KW-0472">Membrane</keyword>
<evidence type="ECO:0000256" key="7">
    <source>
        <dbReference type="SAM" id="Phobius"/>
    </source>
</evidence>
<evidence type="ECO:0000313" key="12">
    <source>
        <dbReference type="Proteomes" id="UP000322214"/>
    </source>
</evidence>
<evidence type="ECO:0000256" key="2">
    <source>
        <dbReference type="ARBA" id="ARBA00009033"/>
    </source>
</evidence>
<dbReference type="PANTHER" id="PTHR10590">
    <property type="entry name" value="SODIUM/NUCLEOSIDE COTRANSPORTER"/>
    <property type="match status" value="1"/>
</dbReference>
<feature type="domain" description="Concentrative nucleoside transporter C-terminal" evidence="9">
    <location>
        <begin position="224"/>
        <end position="457"/>
    </location>
</feature>
<keyword evidence="5 7" id="KW-1133">Transmembrane helix</keyword>
<protein>
    <submittedName>
        <fullName evidence="11">Nucleoside permease NupX</fullName>
    </submittedName>
</protein>
<evidence type="ECO:0000259" key="10">
    <source>
        <dbReference type="Pfam" id="PF07670"/>
    </source>
</evidence>
<evidence type="ECO:0000256" key="5">
    <source>
        <dbReference type="ARBA" id="ARBA00022989"/>
    </source>
</evidence>
<feature type="domain" description="Concentrative nucleoside transporter N-terminal" evidence="8">
    <location>
        <begin position="22"/>
        <end position="101"/>
    </location>
</feature>
<dbReference type="Pfam" id="PF07662">
    <property type="entry name" value="Nucleos_tra2_C"/>
    <property type="match status" value="1"/>
</dbReference>
<dbReference type="GO" id="GO:0005337">
    <property type="term" value="F:nucleoside transmembrane transporter activity"/>
    <property type="evidence" value="ECO:0007669"/>
    <property type="project" value="InterPro"/>
</dbReference>
<keyword evidence="12" id="KW-1185">Reference proteome</keyword>
<dbReference type="GO" id="GO:0005886">
    <property type="term" value="C:plasma membrane"/>
    <property type="evidence" value="ECO:0007669"/>
    <property type="project" value="UniProtKB-SubCell"/>
</dbReference>
<dbReference type="InterPro" id="IPR011642">
    <property type="entry name" value="Gate_dom"/>
</dbReference>
<feature type="transmembrane region" description="Helical" evidence="7">
    <location>
        <begin position="326"/>
        <end position="344"/>
    </location>
</feature>
<organism evidence="11 12">
    <name type="scientific">Mariniblastus fucicola</name>
    <dbReference type="NCBI Taxonomy" id="980251"/>
    <lineage>
        <taxon>Bacteria</taxon>
        <taxon>Pseudomonadati</taxon>
        <taxon>Planctomycetota</taxon>
        <taxon>Planctomycetia</taxon>
        <taxon>Pirellulales</taxon>
        <taxon>Pirellulaceae</taxon>
        <taxon>Mariniblastus</taxon>
    </lineage>
</organism>
<feature type="transmembrane region" description="Helical" evidence="7">
    <location>
        <begin position="222"/>
        <end position="240"/>
    </location>
</feature>
<feature type="transmembrane region" description="Helical" evidence="7">
    <location>
        <begin position="281"/>
        <end position="306"/>
    </location>
</feature>
<dbReference type="OrthoDB" id="9766455at2"/>
<feature type="domain" description="Nucleoside transporter/FeoB GTPase Gate" evidence="10">
    <location>
        <begin position="122"/>
        <end position="219"/>
    </location>
</feature>
<feature type="transmembrane region" description="Helical" evidence="7">
    <location>
        <begin position="439"/>
        <end position="463"/>
    </location>
</feature>
<dbReference type="Pfam" id="PF01773">
    <property type="entry name" value="Nucleos_tra2_N"/>
    <property type="match status" value="1"/>
</dbReference>
<name>A0A5B9P3R1_9BACT</name>
<dbReference type="AlphaFoldDB" id="A0A5B9P3R1"/>
<feature type="transmembrane region" description="Helical" evidence="7">
    <location>
        <begin position="41"/>
        <end position="61"/>
    </location>
</feature>
<keyword evidence="3" id="KW-1003">Cell membrane</keyword>
<proteinExistence type="inferred from homology"/>
<dbReference type="KEGG" id="mff:MFFC18_10820"/>
<comment type="subcellular location">
    <subcellularLocation>
        <location evidence="1">Cell membrane</location>
        <topology evidence="1">Multi-pass membrane protein</topology>
    </subcellularLocation>
</comment>
<comment type="similarity">
    <text evidence="2">Belongs to the concentrative nucleoside transporter (CNT) (TC 2.A.41) family.</text>
</comment>
<evidence type="ECO:0000256" key="3">
    <source>
        <dbReference type="ARBA" id="ARBA00022475"/>
    </source>
</evidence>
<sequence length="464" mass="49534">MPTDSATLAEYSSWHLNFISLLGIFVMLFIAWLVSSHRTKVNWRLVVSGILLQLVLAALFFQSQNWTMGGAYPNGILFAALDSVFKSIQEFVEAGSGFVFNANGIAEGNPTDPKVVLKTFAFGVLPTVIFFASLMAILYHIGIMQWLIRGMAWVMGKTLGTSGPESMAAAANVLVGHTEAPLVVKPYVAGMTRSELNALMVGGFSTISGSLMAIFVNFGVSAGHLLTASIISAPAALVIAKIMQPETEQTADIEEVTEKMERPASNVIEAAAIGASDGMKLAINIAAMLIAFLALLAMIDAILRGSGEGIEWLMNQSRTAENAIDIRWSLNGLLGSLFYPLAWVMGIRPEDCQVSGLLLGKKMAVNEFVAYLDLSAILNGQFTLPVNGEEQVVEISERTRVILTYALCGFSNFGAIGIQIGGIGPLAPERRSDLAQLGLRAMFGGMLACCITACMAGLMFGLLS</sequence>